<keyword evidence="12" id="KW-0808">Transferase</keyword>
<keyword evidence="3 10" id="KW-0436">Ligase</keyword>
<evidence type="ECO:0000256" key="8">
    <source>
        <dbReference type="ARBA" id="ARBA00047380"/>
    </source>
</evidence>
<evidence type="ECO:0000256" key="7">
    <source>
        <dbReference type="ARBA" id="ARBA00024799"/>
    </source>
</evidence>
<dbReference type="PANTHER" id="PTHR11659">
    <property type="entry name" value="GLUTAMYL-TRNA GLN AMIDOTRANSFERASE SUBUNIT B MITOCHONDRIAL AND PROKARYOTIC PET112-RELATED"/>
    <property type="match status" value="1"/>
</dbReference>
<evidence type="ECO:0000256" key="4">
    <source>
        <dbReference type="ARBA" id="ARBA00022741"/>
    </source>
</evidence>
<dbReference type="SUPFAM" id="SSF55931">
    <property type="entry name" value="Glutamine synthetase/guanido kinase"/>
    <property type="match status" value="1"/>
</dbReference>
<feature type="domain" description="Asn/Gln amidotransferase" evidence="11">
    <location>
        <begin position="323"/>
        <end position="468"/>
    </location>
</feature>
<protein>
    <recommendedName>
        <fullName evidence="10">Aspartyl/glutamyl-tRNA(Asn/Gln) amidotransferase subunit B</fullName>
        <shortName evidence="10">Asp/Glu-ADT subunit B</shortName>
        <ecNumber evidence="10">6.3.5.-</ecNumber>
    </recommendedName>
</protein>
<dbReference type="InterPro" id="IPR014746">
    <property type="entry name" value="Gln_synth/guanido_kin_cat_dom"/>
</dbReference>
<dbReference type="Pfam" id="PF02934">
    <property type="entry name" value="GatB_N"/>
    <property type="match status" value="1"/>
</dbReference>
<gene>
    <name evidence="10" type="primary">gatB</name>
    <name evidence="12" type="ORF">CJJ23_01190</name>
</gene>
<dbReference type="EC" id="6.3.5.-" evidence="10"/>
<comment type="catalytic activity">
    <reaction evidence="9 10">
        <text>L-glutamyl-tRNA(Gln) + L-glutamine + ATP + H2O = L-glutaminyl-tRNA(Gln) + L-glutamate + ADP + phosphate + H(+)</text>
        <dbReference type="Rhea" id="RHEA:17521"/>
        <dbReference type="Rhea" id="RHEA-COMP:9681"/>
        <dbReference type="Rhea" id="RHEA-COMP:9684"/>
        <dbReference type="ChEBI" id="CHEBI:15377"/>
        <dbReference type="ChEBI" id="CHEBI:15378"/>
        <dbReference type="ChEBI" id="CHEBI:29985"/>
        <dbReference type="ChEBI" id="CHEBI:30616"/>
        <dbReference type="ChEBI" id="CHEBI:43474"/>
        <dbReference type="ChEBI" id="CHEBI:58359"/>
        <dbReference type="ChEBI" id="CHEBI:78520"/>
        <dbReference type="ChEBI" id="CHEBI:78521"/>
        <dbReference type="ChEBI" id="CHEBI:456216"/>
    </reaction>
</comment>
<dbReference type="NCBIfam" id="NF004012">
    <property type="entry name" value="PRK05477.1-2"/>
    <property type="match status" value="1"/>
</dbReference>
<evidence type="ECO:0000259" key="11">
    <source>
        <dbReference type="SMART" id="SM00845"/>
    </source>
</evidence>
<keyword evidence="6 10" id="KW-0648">Protein biosynthesis</keyword>
<evidence type="ECO:0000256" key="3">
    <source>
        <dbReference type="ARBA" id="ARBA00022598"/>
    </source>
</evidence>
<dbReference type="InterPro" id="IPR017959">
    <property type="entry name" value="Asn/Gln-tRNA_amidoTrfase_suB/E"/>
</dbReference>
<dbReference type="InterPro" id="IPR006075">
    <property type="entry name" value="Asn/Gln-tRNA_Trfase_suB/E_cat"/>
</dbReference>
<dbReference type="AlphaFoldDB" id="A0A269TK58"/>
<comment type="similarity">
    <text evidence="1 10">Belongs to the GatB/GatE family. GatB subfamily.</text>
</comment>
<evidence type="ECO:0000313" key="13">
    <source>
        <dbReference type="Proteomes" id="UP000216943"/>
    </source>
</evidence>
<evidence type="ECO:0000256" key="9">
    <source>
        <dbReference type="ARBA" id="ARBA00047913"/>
    </source>
</evidence>
<dbReference type="RefSeq" id="WP_095334566.1">
    <property type="nucleotide sequence ID" value="NZ_NQNY01000003.1"/>
</dbReference>
<dbReference type="Proteomes" id="UP000216943">
    <property type="component" value="Unassembled WGS sequence"/>
</dbReference>
<evidence type="ECO:0000313" key="12">
    <source>
        <dbReference type="EMBL" id="PAK21550.1"/>
    </source>
</evidence>
<dbReference type="GO" id="GO:0070681">
    <property type="term" value="P:glutaminyl-tRNAGln biosynthesis via transamidation"/>
    <property type="evidence" value="ECO:0007669"/>
    <property type="project" value="TreeGrafter"/>
</dbReference>
<dbReference type="GO" id="GO:0016740">
    <property type="term" value="F:transferase activity"/>
    <property type="evidence" value="ECO:0007669"/>
    <property type="project" value="UniProtKB-KW"/>
</dbReference>
<dbReference type="NCBIfam" id="NF004014">
    <property type="entry name" value="PRK05477.1-4"/>
    <property type="match status" value="1"/>
</dbReference>
<keyword evidence="4 10" id="KW-0547">Nucleotide-binding</keyword>
<evidence type="ECO:0000256" key="10">
    <source>
        <dbReference type="HAMAP-Rule" id="MF_00121"/>
    </source>
</evidence>
<dbReference type="InterPro" id="IPR018027">
    <property type="entry name" value="Asn/Gln_amidotransferase"/>
</dbReference>
<dbReference type="Pfam" id="PF02637">
    <property type="entry name" value="GatB_Yqey"/>
    <property type="match status" value="1"/>
</dbReference>
<accession>A0A269TK58</accession>
<comment type="catalytic activity">
    <reaction evidence="8 10">
        <text>L-aspartyl-tRNA(Asn) + L-glutamine + ATP + H2O = L-asparaginyl-tRNA(Asn) + L-glutamate + ADP + phosphate + 2 H(+)</text>
        <dbReference type="Rhea" id="RHEA:14513"/>
        <dbReference type="Rhea" id="RHEA-COMP:9674"/>
        <dbReference type="Rhea" id="RHEA-COMP:9677"/>
        <dbReference type="ChEBI" id="CHEBI:15377"/>
        <dbReference type="ChEBI" id="CHEBI:15378"/>
        <dbReference type="ChEBI" id="CHEBI:29985"/>
        <dbReference type="ChEBI" id="CHEBI:30616"/>
        <dbReference type="ChEBI" id="CHEBI:43474"/>
        <dbReference type="ChEBI" id="CHEBI:58359"/>
        <dbReference type="ChEBI" id="CHEBI:78515"/>
        <dbReference type="ChEBI" id="CHEBI:78516"/>
        <dbReference type="ChEBI" id="CHEBI:456216"/>
    </reaction>
</comment>
<dbReference type="PROSITE" id="PS01234">
    <property type="entry name" value="GATB"/>
    <property type="match status" value="1"/>
</dbReference>
<dbReference type="SMART" id="SM00845">
    <property type="entry name" value="GatB_Yqey"/>
    <property type="match status" value="1"/>
</dbReference>
<evidence type="ECO:0000256" key="5">
    <source>
        <dbReference type="ARBA" id="ARBA00022840"/>
    </source>
</evidence>
<dbReference type="NCBIfam" id="TIGR00133">
    <property type="entry name" value="gatB"/>
    <property type="match status" value="1"/>
</dbReference>
<evidence type="ECO:0000256" key="1">
    <source>
        <dbReference type="ARBA" id="ARBA00005306"/>
    </source>
</evidence>
<name>A0A269TK58_9BACT</name>
<dbReference type="InterPro" id="IPR017958">
    <property type="entry name" value="Gln-tRNA_amidoTrfase_suB_CS"/>
</dbReference>
<dbReference type="GO" id="GO:0006412">
    <property type="term" value="P:translation"/>
    <property type="evidence" value="ECO:0007669"/>
    <property type="project" value="UniProtKB-UniRule"/>
</dbReference>
<dbReference type="EMBL" id="NQNY01000003">
    <property type="protein sequence ID" value="PAK21550.1"/>
    <property type="molecule type" value="Genomic_DNA"/>
</dbReference>
<dbReference type="GO" id="GO:0005524">
    <property type="term" value="F:ATP binding"/>
    <property type="evidence" value="ECO:0007669"/>
    <property type="project" value="UniProtKB-KW"/>
</dbReference>
<dbReference type="InterPro" id="IPR004413">
    <property type="entry name" value="GatB"/>
</dbReference>
<proteinExistence type="inferred from homology"/>
<dbReference type="InterPro" id="IPR003789">
    <property type="entry name" value="Asn/Gln_tRNA_amidoTrase-B-like"/>
</dbReference>
<comment type="caution">
    <text evidence="12">The sequence shown here is derived from an EMBL/GenBank/DDBJ whole genome shotgun (WGS) entry which is preliminary data.</text>
</comment>
<evidence type="ECO:0000256" key="6">
    <source>
        <dbReference type="ARBA" id="ARBA00022917"/>
    </source>
</evidence>
<evidence type="ECO:0000256" key="2">
    <source>
        <dbReference type="ARBA" id="ARBA00011123"/>
    </source>
</evidence>
<sequence>MSNFEVIIGVEIHIELNTKTKMFSPAPNRFNDEPNTNVHPIDLAYPGTLPLVNKQAIVKAIKLAKALKMEIDPLVRLDRKNYFYPDLPKGYQITQQFHPIAQNGSLLINVNGQEKNIEIERFHLEEDTAKQTITDTQILHDFNRSGVPLIEIVTKPIIRSADEAIAYIDTIRKIALALDISEARMDRGGLRADINISLRPYGYQGYGNRVEIKNLNSLSNVKKAIDLEIQNQTKTYLENKSVDQVTKRFDESKQEVITMRAKSDAIDYRYFRDPNIPTIKISQSTIDSIKINELPWEKQARYEREKLNQIQITALVNDLKLATYFDSIKYSERDKLANLFFSEVVSLANKTQKHVVDLGIKIPVLEDLLKRLTNEEISAKHFKAIVPLLVNSADNLDEIIKGNNYFLIKDEKILESYLLELMKQNEKVVNEYLEKPEKVNKLLLGLLMKKTSTQAHPIISSKILEKLLKLKFGK</sequence>
<dbReference type="OrthoDB" id="9804078at2"/>
<dbReference type="SUPFAM" id="SSF89095">
    <property type="entry name" value="GatB/YqeY motif"/>
    <property type="match status" value="1"/>
</dbReference>
<dbReference type="PANTHER" id="PTHR11659:SF0">
    <property type="entry name" value="GLUTAMYL-TRNA(GLN) AMIDOTRANSFERASE SUBUNIT B, MITOCHONDRIAL"/>
    <property type="match status" value="1"/>
</dbReference>
<comment type="function">
    <text evidence="7 10">Allows the formation of correctly charged Asn-tRNA(Asn) or Gln-tRNA(Gln) through the transamidation of misacylated Asp-tRNA(Asn) or Glu-tRNA(Gln) in organisms which lack either or both of asparaginyl-tRNA or glutaminyl-tRNA synthetases. The reaction takes place in the presence of glutamine and ATP through an activated phospho-Asp-tRNA(Asn) or phospho-Glu-tRNA(Gln).</text>
</comment>
<dbReference type="InterPro" id="IPR023168">
    <property type="entry name" value="GatB_Yqey_C_2"/>
</dbReference>
<organism evidence="12 13">
    <name type="scientific">Mycoplasmopsis agassizii</name>
    <dbReference type="NCBI Taxonomy" id="33922"/>
    <lineage>
        <taxon>Bacteria</taxon>
        <taxon>Bacillati</taxon>
        <taxon>Mycoplasmatota</taxon>
        <taxon>Mycoplasmoidales</taxon>
        <taxon>Metamycoplasmataceae</taxon>
        <taxon>Mycoplasmopsis</taxon>
    </lineage>
</organism>
<keyword evidence="5 10" id="KW-0067">ATP-binding</keyword>
<comment type="subunit">
    <text evidence="2 10">Heterotrimer of A, B and C subunits.</text>
</comment>
<reference evidence="13" key="1">
    <citation type="submission" date="2017-08" db="EMBL/GenBank/DDBJ databases">
        <authorList>
            <person name="Alvarez-Ponce D."/>
            <person name="Weitzman C.L."/>
            <person name="Tillett R.L."/>
            <person name="Sandmeier F.C."/>
            <person name="Tracy C.R."/>
        </authorList>
    </citation>
    <scope>NUCLEOTIDE SEQUENCE [LARGE SCALE GENOMIC DNA]</scope>
    <source>
        <strain evidence="13">723</strain>
    </source>
</reference>
<dbReference type="GO" id="GO:0050567">
    <property type="term" value="F:glutaminyl-tRNA synthase (glutamine-hydrolyzing) activity"/>
    <property type="evidence" value="ECO:0007669"/>
    <property type="project" value="UniProtKB-UniRule"/>
</dbReference>
<dbReference type="GO" id="GO:0050566">
    <property type="term" value="F:asparaginyl-tRNA synthase (glutamine-hydrolyzing) activity"/>
    <property type="evidence" value="ECO:0007669"/>
    <property type="project" value="RHEA"/>
</dbReference>
<dbReference type="HAMAP" id="MF_00121">
    <property type="entry name" value="GatB"/>
    <property type="match status" value="1"/>
</dbReference>
<dbReference type="Gene3D" id="1.10.10.410">
    <property type="match status" value="1"/>
</dbReference>